<name>A0A4Z0LAS9_9FLAO</name>
<keyword evidence="2" id="KW-0732">Signal</keyword>
<dbReference type="Proteomes" id="UP000297407">
    <property type="component" value="Unassembled WGS sequence"/>
</dbReference>
<evidence type="ECO:0000256" key="2">
    <source>
        <dbReference type="SAM" id="SignalP"/>
    </source>
</evidence>
<gene>
    <name evidence="3" type="ORF">E4635_03145</name>
</gene>
<feature type="region of interest" description="Disordered" evidence="1">
    <location>
        <begin position="288"/>
        <end position="352"/>
    </location>
</feature>
<keyword evidence="4" id="KW-1185">Reference proteome</keyword>
<dbReference type="Pfam" id="PF13557">
    <property type="entry name" value="Phenol_MetA_deg"/>
    <property type="match status" value="1"/>
</dbReference>
<reference evidence="3 4" key="1">
    <citation type="submission" date="2019-04" db="EMBL/GenBank/DDBJ databases">
        <title>Flavobacterium sp. strain DS2-A Genome sequencing and assembly.</title>
        <authorList>
            <person name="Kim I."/>
        </authorList>
    </citation>
    <scope>NUCLEOTIDE SEQUENCE [LARGE SCALE GENOMIC DNA]</scope>
    <source>
        <strain evidence="3 4">DS2-A</strain>
    </source>
</reference>
<feature type="signal peptide" evidence="2">
    <location>
        <begin position="1"/>
        <end position="20"/>
    </location>
</feature>
<proteinExistence type="predicted"/>
<dbReference type="EMBL" id="SRLH01000002">
    <property type="protein sequence ID" value="TGD58863.1"/>
    <property type="molecule type" value="Genomic_DNA"/>
</dbReference>
<evidence type="ECO:0000313" key="3">
    <source>
        <dbReference type="EMBL" id="TGD58863.1"/>
    </source>
</evidence>
<protein>
    <submittedName>
        <fullName evidence="3">Transporter</fullName>
    </submittedName>
</protein>
<evidence type="ECO:0000313" key="4">
    <source>
        <dbReference type="Proteomes" id="UP000297407"/>
    </source>
</evidence>
<sequence length="352" mass="39782">MKLLKSVIAMAILCATNANYGQFTDQINSNRPGKSIGGFSVGKNVLQIESGLYYINESHNLLDYDARGFGMELSARGGLFFEQLEFSLDAQFQMDKYSTPLAETNRSGLRQTTFGAKYLFYDPFFKKKEEKPNIYSWKANHKFKWKQFIPALSGYAGVNYVMDNDYNIPGEATISPRVMIIAQNHFGTKWVMVTNIIADKIGSSTSSFGYALTITRGINEKWSAFIENRGIKGDYYSDGILALGATHLLKSNLQVDASVSTNFKNTPSILYGGIGFSWRFDKKHKDKEIKEGKEEGGKKDPKKAKTQEELDKELEKANKEKKDTDTDVTPEAKPEKENKRKRLDEVEEEKPN</sequence>
<feature type="chain" id="PRO_5021186169" evidence="2">
    <location>
        <begin position="21"/>
        <end position="352"/>
    </location>
</feature>
<organism evidence="3 4">
    <name type="scientific">Flavobacterium humi</name>
    <dbReference type="NCBI Taxonomy" id="2562683"/>
    <lineage>
        <taxon>Bacteria</taxon>
        <taxon>Pseudomonadati</taxon>
        <taxon>Bacteroidota</taxon>
        <taxon>Flavobacteriia</taxon>
        <taxon>Flavobacteriales</taxon>
        <taxon>Flavobacteriaceae</taxon>
        <taxon>Flavobacterium</taxon>
    </lineage>
</organism>
<comment type="caution">
    <text evidence="3">The sequence shown here is derived from an EMBL/GenBank/DDBJ whole genome shotgun (WGS) entry which is preliminary data.</text>
</comment>
<accession>A0A4Z0LAS9</accession>
<dbReference type="RefSeq" id="WP_135525173.1">
    <property type="nucleotide sequence ID" value="NZ_SRLH01000002.1"/>
</dbReference>
<dbReference type="OrthoDB" id="1421312at2"/>
<dbReference type="AlphaFoldDB" id="A0A4Z0LAS9"/>
<evidence type="ECO:0000256" key="1">
    <source>
        <dbReference type="SAM" id="MobiDB-lite"/>
    </source>
</evidence>
<dbReference type="InterPro" id="IPR025737">
    <property type="entry name" value="FApF"/>
</dbReference>